<evidence type="ECO:0000313" key="9">
    <source>
        <dbReference type="Proteomes" id="UP001597351"/>
    </source>
</evidence>
<keyword evidence="3 4" id="KW-0450">Lipoyl</keyword>
<evidence type="ECO:0000259" key="6">
    <source>
        <dbReference type="PROSITE" id="PS50968"/>
    </source>
</evidence>
<dbReference type="InterPro" id="IPR023213">
    <property type="entry name" value="CAT-like_dom_sf"/>
</dbReference>
<dbReference type="InterPro" id="IPR000089">
    <property type="entry name" value="Biotin_lipoyl"/>
</dbReference>
<dbReference type="SUPFAM" id="SSF52777">
    <property type="entry name" value="CoA-dependent acyltransferases"/>
    <property type="match status" value="1"/>
</dbReference>
<evidence type="ECO:0000256" key="5">
    <source>
        <dbReference type="SAM" id="MobiDB-lite"/>
    </source>
</evidence>
<dbReference type="CDD" id="cd06849">
    <property type="entry name" value="lipoyl_domain"/>
    <property type="match status" value="1"/>
</dbReference>
<feature type="compositionally biased region" description="Low complexity" evidence="5">
    <location>
        <begin position="178"/>
        <end position="189"/>
    </location>
</feature>
<reference evidence="9" key="1">
    <citation type="journal article" date="2019" name="Int. J. Syst. Evol. Microbiol.">
        <title>The Global Catalogue of Microorganisms (GCM) 10K type strain sequencing project: providing services to taxonomists for standard genome sequencing and annotation.</title>
        <authorList>
            <consortium name="The Broad Institute Genomics Platform"/>
            <consortium name="The Broad Institute Genome Sequencing Center for Infectious Disease"/>
            <person name="Wu L."/>
            <person name="Ma J."/>
        </authorList>
    </citation>
    <scope>NUCLEOTIDE SEQUENCE [LARGE SCALE GENOMIC DNA]</scope>
    <source>
        <strain evidence="9">CGMCC 1.12477</strain>
    </source>
</reference>
<dbReference type="Pfam" id="PF02817">
    <property type="entry name" value="E3_binding"/>
    <property type="match status" value="1"/>
</dbReference>
<dbReference type="InterPro" id="IPR004167">
    <property type="entry name" value="PSBD"/>
</dbReference>
<dbReference type="SUPFAM" id="SSF51230">
    <property type="entry name" value="Single hybrid motif"/>
    <property type="match status" value="1"/>
</dbReference>
<dbReference type="Pfam" id="PF00198">
    <property type="entry name" value="2-oxoacid_dh"/>
    <property type="match status" value="1"/>
</dbReference>
<dbReference type="Pfam" id="PF00364">
    <property type="entry name" value="Biotin_lipoyl"/>
    <property type="match status" value="1"/>
</dbReference>
<evidence type="ECO:0000313" key="8">
    <source>
        <dbReference type="EMBL" id="MFD1946679.1"/>
    </source>
</evidence>
<keyword evidence="9" id="KW-1185">Reference proteome</keyword>
<gene>
    <name evidence="8" type="ORF">ACFSDE_07745</name>
</gene>
<proteinExistence type="inferred from homology"/>
<name>A0ABW4TJ37_9ACTN</name>
<comment type="similarity">
    <text evidence="2 4">Belongs to the 2-oxoacid dehydrogenase family.</text>
</comment>
<comment type="caution">
    <text evidence="8">The sequence shown here is derived from an EMBL/GenBank/DDBJ whole genome shotgun (WGS) entry which is preliminary data.</text>
</comment>
<dbReference type="PANTHER" id="PTHR23151">
    <property type="entry name" value="DIHYDROLIPOAMIDE ACETYL/SUCCINYL-TRANSFERASE-RELATED"/>
    <property type="match status" value="1"/>
</dbReference>
<evidence type="ECO:0000259" key="7">
    <source>
        <dbReference type="PROSITE" id="PS51826"/>
    </source>
</evidence>
<keyword evidence="4" id="KW-0808">Transferase</keyword>
<protein>
    <recommendedName>
        <fullName evidence="4">Dihydrolipoamide acetyltransferase component of pyruvate dehydrogenase complex</fullName>
        <ecNumber evidence="4">2.3.1.-</ecNumber>
    </recommendedName>
</protein>
<dbReference type="InterPro" id="IPR011053">
    <property type="entry name" value="Single_hybrid_motif"/>
</dbReference>
<dbReference type="Gene3D" id="3.30.559.10">
    <property type="entry name" value="Chloramphenicol acetyltransferase-like domain"/>
    <property type="match status" value="1"/>
</dbReference>
<dbReference type="Proteomes" id="UP001597351">
    <property type="component" value="Unassembled WGS sequence"/>
</dbReference>
<dbReference type="SUPFAM" id="SSF47005">
    <property type="entry name" value="Peripheral subunit-binding domain of 2-oxo acid dehydrogenase complex"/>
    <property type="match status" value="1"/>
</dbReference>
<comment type="cofactor">
    <cofactor evidence="1 4">
        <name>(R)-lipoate</name>
        <dbReference type="ChEBI" id="CHEBI:83088"/>
    </cofactor>
</comment>
<dbReference type="Gene3D" id="2.40.50.100">
    <property type="match status" value="1"/>
</dbReference>
<sequence>MARVLRMPGLSASDTTGVLAEWLVAEAATFADADALATIETDKALVDVEAEGGGVVLKTLVPPGSQVDVGAPIAVLADPGEEVADLDALLQELGVADTAVPVVAERRDVPDTDPGSGSPVPEPGPVTTPSVVEPAETNGRVFASPLARKMAREAGIPVEEITGTGPRHRVLRRDVEAAMASRTPASSSPAPAPASPPEPATSGSSYEDVPHTRLRRTVAERLAASKQQAPHFYVRATIRAERLLALRAELNAALAAEDAAPVSVNDLVVKAVAVAHARVPEMNVTWGEDAVRRWQVADVAVAVATDRGLVTPVVRDVGSRPVTAVAADVRELAGRAREGRLRQDDLEGGSITVSNLGMFGVEEFAAIINPPHAAILAVGAVRDEPVVEDGAVVPGRVMSLTLSVDHRPVDGVVAARWLAVLTEVLERPVRLLA</sequence>
<feature type="domain" description="Lipoyl-binding" evidence="6">
    <location>
        <begin position="2"/>
        <end position="77"/>
    </location>
</feature>
<organism evidence="8 9">
    <name type="scientific">Nocardioides aestuarii</name>
    <dbReference type="NCBI Taxonomy" id="252231"/>
    <lineage>
        <taxon>Bacteria</taxon>
        <taxon>Bacillati</taxon>
        <taxon>Actinomycetota</taxon>
        <taxon>Actinomycetes</taxon>
        <taxon>Propionibacteriales</taxon>
        <taxon>Nocardioidaceae</taxon>
        <taxon>Nocardioides</taxon>
    </lineage>
</organism>
<evidence type="ECO:0000256" key="1">
    <source>
        <dbReference type="ARBA" id="ARBA00001938"/>
    </source>
</evidence>
<dbReference type="EC" id="2.3.1.-" evidence="4"/>
<dbReference type="EMBL" id="JBHUGD010000003">
    <property type="protein sequence ID" value="MFD1946679.1"/>
    <property type="molecule type" value="Genomic_DNA"/>
</dbReference>
<feature type="region of interest" description="Disordered" evidence="5">
    <location>
        <begin position="178"/>
        <end position="209"/>
    </location>
</feature>
<feature type="domain" description="Peripheral subunit-binding (PSBD)" evidence="7">
    <location>
        <begin position="142"/>
        <end position="179"/>
    </location>
</feature>
<evidence type="ECO:0000256" key="4">
    <source>
        <dbReference type="RuleBase" id="RU003423"/>
    </source>
</evidence>
<dbReference type="InterPro" id="IPR001078">
    <property type="entry name" value="2-oxoacid_DH_actylTfrase"/>
</dbReference>
<dbReference type="PROSITE" id="PS50968">
    <property type="entry name" value="BIOTINYL_LIPOYL"/>
    <property type="match status" value="1"/>
</dbReference>
<keyword evidence="4" id="KW-0012">Acyltransferase</keyword>
<dbReference type="InterPro" id="IPR045257">
    <property type="entry name" value="E2/Pdx1"/>
</dbReference>
<dbReference type="PROSITE" id="PS51826">
    <property type="entry name" value="PSBD"/>
    <property type="match status" value="1"/>
</dbReference>
<evidence type="ECO:0000256" key="2">
    <source>
        <dbReference type="ARBA" id="ARBA00007317"/>
    </source>
</evidence>
<feature type="region of interest" description="Disordered" evidence="5">
    <location>
        <begin position="104"/>
        <end position="136"/>
    </location>
</feature>
<dbReference type="Gene3D" id="4.10.320.10">
    <property type="entry name" value="E3-binding domain"/>
    <property type="match status" value="1"/>
</dbReference>
<feature type="compositionally biased region" description="Pro residues" evidence="5">
    <location>
        <begin position="190"/>
        <end position="199"/>
    </location>
</feature>
<dbReference type="RefSeq" id="WP_343917056.1">
    <property type="nucleotide sequence ID" value="NZ_BAAAJT010000002.1"/>
</dbReference>
<evidence type="ECO:0000256" key="3">
    <source>
        <dbReference type="ARBA" id="ARBA00022823"/>
    </source>
</evidence>
<accession>A0ABW4TJ37</accession>
<dbReference type="PANTHER" id="PTHR23151:SF90">
    <property type="entry name" value="DIHYDROLIPOYLLYSINE-RESIDUE ACETYLTRANSFERASE COMPONENT OF PYRUVATE DEHYDROGENASE COMPLEX, MITOCHONDRIAL-RELATED"/>
    <property type="match status" value="1"/>
</dbReference>
<dbReference type="InterPro" id="IPR036625">
    <property type="entry name" value="E3-bd_dom_sf"/>
</dbReference>